<dbReference type="InterPro" id="IPR025497">
    <property type="entry name" value="PatA-like_N"/>
</dbReference>
<protein>
    <recommendedName>
        <fullName evidence="1">PatA-like N-terminal domain-containing protein</fullName>
    </recommendedName>
</protein>
<gene>
    <name evidence="2" type="ORF">GCM10008939_37600</name>
</gene>
<comment type="caution">
    <text evidence="2">The sequence shown here is derived from an EMBL/GenBank/DDBJ whole genome shotgun (WGS) entry which is preliminary data.</text>
</comment>
<accession>A0A917UVU4</accession>
<dbReference type="Proteomes" id="UP000635726">
    <property type="component" value="Unassembled WGS sequence"/>
</dbReference>
<feature type="domain" description="PatA-like N-terminal" evidence="1">
    <location>
        <begin position="7"/>
        <end position="99"/>
    </location>
</feature>
<dbReference type="PANTHER" id="PTHR36304:SF4">
    <property type="entry name" value="DUF4388 DOMAIN-CONTAINING PROTEIN"/>
    <property type="match status" value="1"/>
</dbReference>
<sequence>MTRSTSSLETFDFLELLYMLAESRRTGVLRVYRDQEFQAWLQDGRVMHVEFGVLRDVSALSALLADPRGRFNFDEGQVHPDPHLDTDMDSLAMEALSELPTPELLLQGPGKITSPERVARMPWSLSQERVLREVETGTPLRELARNPEALEMLSRLARLGLLVARKSRVARLTVAVTRQVKGVAVVDETIIRRWREDLGRHFSHIALRDPQNVVHTLPVTVGSTAGTQLMLPPELLVRTRLHVGDAVLVQPAG</sequence>
<evidence type="ECO:0000313" key="3">
    <source>
        <dbReference type="Proteomes" id="UP000635726"/>
    </source>
</evidence>
<dbReference type="EMBL" id="BMOE01000029">
    <property type="protein sequence ID" value="GGJ90171.1"/>
    <property type="molecule type" value="Genomic_DNA"/>
</dbReference>
<organism evidence="2 3">
    <name type="scientific">Deinococcus aquiradiocola</name>
    <dbReference type="NCBI Taxonomy" id="393059"/>
    <lineage>
        <taxon>Bacteria</taxon>
        <taxon>Thermotogati</taxon>
        <taxon>Deinococcota</taxon>
        <taxon>Deinococci</taxon>
        <taxon>Deinococcales</taxon>
        <taxon>Deinococcaceae</taxon>
        <taxon>Deinococcus</taxon>
    </lineage>
</organism>
<proteinExistence type="predicted"/>
<dbReference type="Pfam" id="PF14332">
    <property type="entry name" value="DUF4388"/>
    <property type="match status" value="1"/>
</dbReference>
<evidence type="ECO:0000259" key="1">
    <source>
        <dbReference type="Pfam" id="PF14332"/>
    </source>
</evidence>
<name>A0A917UVU4_9DEIO</name>
<dbReference type="RefSeq" id="WP_188964859.1">
    <property type="nucleotide sequence ID" value="NZ_BMOE01000029.1"/>
</dbReference>
<reference evidence="2" key="1">
    <citation type="journal article" date="2014" name="Int. J. Syst. Evol. Microbiol.">
        <title>Complete genome sequence of Corynebacterium casei LMG S-19264T (=DSM 44701T), isolated from a smear-ripened cheese.</title>
        <authorList>
            <consortium name="US DOE Joint Genome Institute (JGI-PGF)"/>
            <person name="Walter F."/>
            <person name="Albersmeier A."/>
            <person name="Kalinowski J."/>
            <person name="Ruckert C."/>
        </authorList>
    </citation>
    <scope>NUCLEOTIDE SEQUENCE</scope>
    <source>
        <strain evidence="2">JCM 14371</strain>
    </source>
</reference>
<reference evidence="2" key="2">
    <citation type="submission" date="2020-09" db="EMBL/GenBank/DDBJ databases">
        <authorList>
            <person name="Sun Q."/>
            <person name="Ohkuma M."/>
        </authorList>
    </citation>
    <scope>NUCLEOTIDE SEQUENCE</scope>
    <source>
        <strain evidence="2">JCM 14371</strain>
    </source>
</reference>
<dbReference type="PANTHER" id="PTHR36304">
    <property type="entry name" value="DOMAIN GTPASE-ACTIVATING PROTEIN, PUTATIVE-RELATED-RELATED"/>
    <property type="match status" value="1"/>
</dbReference>
<dbReference type="AlphaFoldDB" id="A0A917UVU4"/>
<evidence type="ECO:0000313" key="2">
    <source>
        <dbReference type="EMBL" id="GGJ90171.1"/>
    </source>
</evidence>
<keyword evidence="3" id="KW-1185">Reference proteome</keyword>